<dbReference type="Proteomes" id="UP000741360">
    <property type="component" value="Unassembled WGS sequence"/>
</dbReference>
<reference evidence="1" key="1">
    <citation type="submission" date="2020-07" db="EMBL/GenBank/DDBJ databases">
        <title>Huge and variable diversity of episymbiotic CPR bacteria and DPANN archaea in groundwater ecosystems.</title>
        <authorList>
            <person name="He C.Y."/>
            <person name="Keren R."/>
            <person name="Whittaker M."/>
            <person name="Farag I.F."/>
            <person name="Doudna J."/>
            <person name="Cate J.H.D."/>
            <person name="Banfield J.F."/>
        </authorList>
    </citation>
    <scope>NUCLEOTIDE SEQUENCE</scope>
    <source>
        <strain evidence="1">NC_groundwater_717_Ag_S-0.2um_59_8</strain>
    </source>
</reference>
<protein>
    <submittedName>
        <fullName evidence="1">Uncharacterized protein</fullName>
    </submittedName>
</protein>
<dbReference type="AlphaFoldDB" id="A0A932GMQ3"/>
<name>A0A932GMQ3_UNCTE</name>
<evidence type="ECO:0000313" key="2">
    <source>
        <dbReference type="Proteomes" id="UP000741360"/>
    </source>
</evidence>
<evidence type="ECO:0000313" key="1">
    <source>
        <dbReference type="EMBL" id="MBI3013887.1"/>
    </source>
</evidence>
<dbReference type="EMBL" id="JACPSX010000038">
    <property type="protein sequence ID" value="MBI3013887.1"/>
    <property type="molecule type" value="Genomic_DNA"/>
</dbReference>
<accession>A0A932GMQ3</accession>
<sequence length="106" mass="11885">MKFSLAEQFPELAAELARLLDAQGEIALAQRVSSLNVVDRCRCGDDFCATMYALPHPKGPWGKGHRTIALHPEEGFLIVDVLHDDIAEIEVLFRDSVRDRLVQLMP</sequence>
<gene>
    <name evidence="1" type="ORF">HYY65_02215</name>
</gene>
<organism evidence="1 2">
    <name type="scientific">Tectimicrobiota bacterium</name>
    <dbReference type="NCBI Taxonomy" id="2528274"/>
    <lineage>
        <taxon>Bacteria</taxon>
        <taxon>Pseudomonadati</taxon>
        <taxon>Nitrospinota/Tectimicrobiota group</taxon>
        <taxon>Candidatus Tectimicrobiota</taxon>
    </lineage>
</organism>
<proteinExistence type="predicted"/>
<comment type="caution">
    <text evidence="1">The sequence shown here is derived from an EMBL/GenBank/DDBJ whole genome shotgun (WGS) entry which is preliminary data.</text>
</comment>